<organism evidence="1">
    <name type="scientific">viral metagenome</name>
    <dbReference type="NCBI Taxonomy" id="1070528"/>
    <lineage>
        <taxon>unclassified sequences</taxon>
        <taxon>metagenomes</taxon>
        <taxon>organismal metagenomes</taxon>
    </lineage>
</organism>
<sequence>MLNLAVNNIWLNRTAPTGSWYKSSACKKWHEKVRLWLVKLILKSLTKNYSWAKNETSSS</sequence>
<evidence type="ECO:0000313" key="1">
    <source>
        <dbReference type="EMBL" id="QJI04441.1"/>
    </source>
</evidence>
<accession>A0A6M3Y2D5</accession>
<protein>
    <submittedName>
        <fullName evidence="1">Uncharacterized protein</fullName>
    </submittedName>
</protein>
<name>A0A6M3Y2D5_9ZZZZ</name>
<proteinExistence type="predicted"/>
<dbReference type="EMBL" id="MT145180">
    <property type="protein sequence ID" value="QJI04441.1"/>
    <property type="molecule type" value="Genomic_DNA"/>
</dbReference>
<gene>
    <name evidence="1" type="ORF">TM448B08560_0004</name>
</gene>
<reference evidence="1" key="1">
    <citation type="submission" date="2020-03" db="EMBL/GenBank/DDBJ databases">
        <title>The deep terrestrial virosphere.</title>
        <authorList>
            <person name="Holmfeldt K."/>
            <person name="Nilsson E."/>
            <person name="Simone D."/>
            <person name="Lopez-Fernandez M."/>
            <person name="Wu X."/>
            <person name="de Brujin I."/>
            <person name="Lundin D."/>
            <person name="Andersson A."/>
            <person name="Bertilsson S."/>
            <person name="Dopson M."/>
        </authorList>
    </citation>
    <scope>NUCLEOTIDE SEQUENCE</scope>
    <source>
        <strain evidence="1">TM448B08560</strain>
    </source>
</reference>
<dbReference type="AlphaFoldDB" id="A0A6M3Y2D5"/>